<dbReference type="RefSeq" id="WP_043124888.1">
    <property type="nucleotide sequence ID" value="NZ_JTDL01000136.1"/>
</dbReference>
<dbReference type="STRING" id="1338436.LK10_14075"/>
<evidence type="ECO:0008006" key="3">
    <source>
        <dbReference type="Google" id="ProtNLM"/>
    </source>
</evidence>
<protein>
    <recommendedName>
        <fullName evidence="3">Uridine kinase</fullName>
    </recommendedName>
</protein>
<keyword evidence="2" id="KW-1185">Reference proteome</keyword>
<reference evidence="1 2" key="1">
    <citation type="submission" date="2014-09" db="EMBL/GenBank/DDBJ databases">
        <title>Genome sequence of Sinomonas sp. MUSC 117.</title>
        <authorList>
            <person name="Lee L.-H."/>
        </authorList>
    </citation>
    <scope>NUCLEOTIDE SEQUENCE [LARGE SCALE GENOMIC DNA]</scope>
    <source>
        <strain evidence="1 2">MUSC 117</strain>
    </source>
</reference>
<accession>A0A0B2AF90</accession>
<comment type="caution">
    <text evidence="1">The sequence shown here is derived from an EMBL/GenBank/DDBJ whole genome shotgun (WGS) entry which is preliminary data.</text>
</comment>
<dbReference type="Proteomes" id="UP000030982">
    <property type="component" value="Unassembled WGS sequence"/>
</dbReference>
<dbReference type="OrthoDB" id="572586at2"/>
<evidence type="ECO:0000313" key="1">
    <source>
        <dbReference type="EMBL" id="KHL01895.1"/>
    </source>
</evidence>
<dbReference type="InterPro" id="IPR027417">
    <property type="entry name" value="P-loop_NTPase"/>
</dbReference>
<name>A0A0B2AF90_9MICC</name>
<sequence length="206" mass="22723">MPSYAPLTPDALVSMVADRCLERAGRTRVAVDGAEAAAPADLARRIAARLRSAGRPAEVVEVKDFLLPASLRLEFGREDPGSYRERWFDFAALAREVLDPLAAPGTAQWLPRLRDPETDRSVRTQRQPAPADLVLLVAGPMLLGRWLDFDLSVSLQVDERVLRERTPAQLAFTVDGVLEHAKENLEEADILVRYNHPERPAVAVAG</sequence>
<gene>
    <name evidence="1" type="ORF">LK10_14075</name>
</gene>
<evidence type="ECO:0000313" key="2">
    <source>
        <dbReference type="Proteomes" id="UP000030982"/>
    </source>
</evidence>
<dbReference type="AlphaFoldDB" id="A0A0B2AF90"/>
<proteinExistence type="predicted"/>
<dbReference type="EMBL" id="JTDL01000136">
    <property type="protein sequence ID" value="KHL01895.1"/>
    <property type="molecule type" value="Genomic_DNA"/>
</dbReference>
<dbReference type="Gene3D" id="3.40.50.300">
    <property type="entry name" value="P-loop containing nucleotide triphosphate hydrolases"/>
    <property type="match status" value="1"/>
</dbReference>
<organism evidence="1 2">
    <name type="scientific">Sinomonas humi</name>
    <dbReference type="NCBI Taxonomy" id="1338436"/>
    <lineage>
        <taxon>Bacteria</taxon>
        <taxon>Bacillati</taxon>
        <taxon>Actinomycetota</taxon>
        <taxon>Actinomycetes</taxon>
        <taxon>Micrococcales</taxon>
        <taxon>Micrococcaceae</taxon>
        <taxon>Sinomonas</taxon>
    </lineage>
</organism>